<reference evidence="1" key="2">
    <citation type="submission" date="2023-03" db="EMBL/GenBank/DDBJ databases">
        <authorList>
            <person name="Inwood S.N."/>
            <person name="Skelly J.G."/>
            <person name="Guhlin J."/>
            <person name="Harrop T.W.R."/>
            <person name="Goldson S.G."/>
            <person name="Dearden P.K."/>
        </authorList>
    </citation>
    <scope>NUCLEOTIDE SEQUENCE</scope>
    <source>
        <strain evidence="1">Irish</strain>
        <tissue evidence="1">Whole body</tissue>
    </source>
</reference>
<organism evidence="1 2">
    <name type="scientific">Microctonus aethiopoides</name>
    <dbReference type="NCBI Taxonomy" id="144406"/>
    <lineage>
        <taxon>Eukaryota</taxon>
        <taxon>Metazoa</taxon>
        <taxon>Ecdysozoa</taxon>
        <taxon>Arthropoda</taxon>
        <taxon>Hexapoda</taxon>
        <taxon>Insecta</taxon>
        <taxon>Pterygota</taxon>
        <taxon>Neoptera</taxon>
        <taxon>Endopterygota</taxon>
        <taxon>Hymenoptera</taxon>
        <taxon>Apocrita</taxon>
        <taxon>Ichneumonoidea</taxon>
        <taxon>Braconidae</taxon>
        <taxon>Euphorinae</taxon>
        <taxon>Microctonus</taxon>
    </lineage>
</organism>
<accession>A0AA39KWQ6</accession>
<evidence type="ECO:0000313" key="2">
    <source>
        <dbReference type="Proteomes" id="UP001168990"/>
    </source>
</evidence>
<evidence type="ECO:0000313" key="1">
    <source>
        <dbReference type="EMBL" id="KAK0176589.1"/>
    </source>
</evidence>
<gene>
    <name evidence="1" type="ORF">PV328_000708</name>
</gene>
<dbReference type="Proteomes" id="UP001168990">
    <property type="component" value="Unassembled WGS sequence"/>
</dbReference>
<sequence>MPPNLTIYFIAEKQLPTVINHFTLAAIGKMAYLTLSGHMGRKGASKSHWKQRSVRPCFPTSNCSILEELEAESANKKLVGVKEVSYEVQRDSISILVGDKFRLG</sequence>
<keyword evidence="2" id="KW-1185">Reference proteome</keyword>
<dbReference type="EMBL" id="JAQQBS010000001">
    <property type="protein sequence ID" value="KAK0176589.1"/>
    <property type="molecule type" value="Genomic_DNA"/>
</dbReference>
<name>A0AA39KWQ6_9HYME</name>
<protein>
    <submittedName>
        <fullName evidence="1">Uncharacterized protein</fullName>
    </submittedName>
</protein>
<comment type="caution">
    <text evidence="1">The sequence shown here is derived from an EMBL/GenBank/DDBJ whole genome shotgun (WGS) entry which is preliminary data.</text>
</comment>
<reference evidence="1" key="1">
    <citation type="journal article" date="2023" name="bioRxiv">
        <title>Scaffold-level genome assemblies of two parasitoid biocontrol wasps reveal the parthenogenesis mechanism and an associated novel virus.</title>
        <authorList>
            <person name="Inwood S."/>
            <person name="Skelly J."/>
            <person name="Guhlin J."/>
            <person name="Harrop T."/>
            <person name="Goldson S."/>
            <person name="Dearden P."/>
        </authorList>
    </citation>
    <scope>NUCLEOTIDE SEQUENCE</scope>
    <source>
        <strain evidence="1">Irish</strain>
        <tissue evidence="1">Whole body</tissue>
    </source>
</reference>
<dbReference type="AlphaFoldDB" id="A0AA39KWQ6"/>
<proteinExistence type="predicted"/>